<reference evidence="2 3" key="1">
    <citation type="submission" date="2016-10" db="EMBL/GenBank/DDBJ databases">
        <authorList>
            <person name="de Groot N.N."/>
        </authorList>
    </citation>
    <scope>NUCLEOTIDE SEQUENCE [LARGE SCALE GENOMIC DNA]</scope>
    <source>
        <strain evidence="2 3">CGMCC 1.3401</strain>
    </source>
</reference>
<evidence type="ECO:0000256" key="1">
    <source>
        <dbReference type="SAM" id="MobiDB-lite"/>
    </source>
</evidence>
<dbReference type="Proteomes" id="UP000199542">
    <property type="component" value="Unassembled WGS sequence"/>
</dbReference>
<evidence type="ECO:0000313" key="3">
    <source>
        <dbReference type="Proteomes" id="UP000199542"/>
    </source>
</evidence>
<protein>
    <submittedName>
        <fullName evidence="2">Uncharacterized protein</fullName>
    </submittedName>
</protein>
<organism evidence="2 3">
    <name type="scientific">Rhizobium mongolense subsp. loessense</name>
    <dbReference type="NCBI Taxonomy" id="158890"/>
    <lineage>
        <taxon>Bacteria</taxon>
        <taxon>Pseudomonadati</taxon>
        <taxon>Pseudomonadota</taxon>
        <taxon>Alphaproteobacteria</taxon>
        <taxon>Hyphomicrobiales</taxon>
        <taxon>Rhizobiaceae</taxon>
        <taxon>Rhizobium/Agrobacterium group</taxon>
        <taxon>Rhizobium</taxon>
    </lineage>
</organism>
<evidence type="ECO:0000313" key="2">
    <source>
        <dbReference type="EMBL" id="SCW87374.1"/>
    </source>
</evidence>
<feature type="region of interest" description="Disordered" evidence="1">
    <location>
        <begin position="229"/>
        <end position="252"/>
    </location>
</feature>
<name>A0A1G4U177_9HYPH</name>
<feature type="region of interest" description="Disordered" evidence="1">
    <location>
        <begin position="90"/>
        <end position="127"/>
    </location>
</feature>
<accession>A0A1G4U177</accession>
<feature type="compositionally biased region" description="Polar residues" evidence="1">
    <location>
        <begin position="229"/>
        <end position="239"/>
    </location>
</feature>
<sequence length="252" mass="27482">MVVADIIIVIAGCKFLQSTTVIALWALRPQALRTCQPCPDTASEAVSLGRKAEQDPKIARSARTSFPTAEARLADRVHCQPNLETGCGGDAGLAQDRSGQQPAEPRCHAAAPPIRSRHRARRSPAAHRRQILRLPQHAAPFVEPGILVPVEIIDQRIFFAGRFWRGRAALPVRWPLPIGPAPHRWRQTRCRVGWYLSSPSFPSPSSVRIFAELTVGRCGVLGSSNRTVVGNPGTSQNCANREPTAPNRLAAH</sequence>
<dbReference type="EMBL" id="FMTM01000016">
    <property type="protein sequence ID" value="SCW87374.1"/>
    <property type="molecule type" value="Genomic_DNA"/>
</dbReference>
<feature type="compositionally biased region" description="Basic residues" evidence="1">
    <location>
        <begin position="115"/>
        <end position="127"/>
    </location>
</feature>
<dbReference type="AlphaFoldDB" id="A0A1G4U177"/>
<gene>
    <name evidence="2" type="ORF">SAMN02927900_05926</name>
</gene>
<proteinExistence type="predicted"/>